<protein>
    <submittedName>
        <fullName evidence="1">Uncharacterized protein</fullName>
    </submittedName>
</protein>
<dbReference type="AlphaFoldDB" id="A0A450RWD1"/>
<accession>A0A450RWD1</accession>
<dbReference type="EMBL" id="CAADEZ010000008">
    <property type="protein sequence ID" value="VFJ43434.1"/>
    <property type="molecule type" value="Genomic_DNA"/>
</dbReference>
<dbReference type="EMBL" id="CAADFA010000004">
    <property type="protein sequence ID" value="VFJ43873.1"/>
    <property type="molecule type" value="Genomic_DNA"/>
</dbReference>
<evidence type="ECO:0000313" key="1">
    <source>
        <dbReference type="EMBL" id="VFJ43434.1"/>
    </source>
</evidence>
<reference evidence="1" key="1">
    <citation type="submission" date="2019-02" db="EMBL/GenBank/DDBJ databases">
        <authorList>
            <person name="Gruber-Vodicka R. H."/>
            <person name="Seah K. B. B."/>
        </authorList>
    </citation>
    <scope>NUCLEOTIDE SEQUENCE</scope>
    <source>
        <strain evidence="1">BECK_BZ163</strain>
        <strain evidence="3">BECK_BZ164</strain>
        <strain evidence="2">BECK_BZ165</strain>
    </source>
</reference>
<evidence type="ECO:0000313" key="2">
    <source>
        <dbReference type="EMBL" id="VFJ43873.1"/>
    </source>
</evidence>
<organism evidence="1">
    <name type="scientific">Candidatus Kentrum sp. FM</name>
    <dbReference type="NCBI Taxonomy" id="2126340"/>
    <lineage>
        <taxon>Bacteria</taxon>
        <taxon>Pseudomonadati</taxon>
        <taxon>Pseudomonadota</taxon>
        <taxon>Gammaproteobacteria</taxon>
        <taxon>Candidatus Kentrum</taxon>
    </lineage>
</organism>
<sequence>MTPQDNDGKDFDFEKIANNMPLVTVIPEDWFFSEKFFPKDGHPPDEPPKLGIAWLGKDSDTRDVEKKCGLGDPEPERYFFVGRADPEFGGMAFAYNSHIDARKGEVTPFDTGALGLRSIIPGDLAEDRIRALIEETTESLAKWRESFKGFLVAFFPDPRDYFHGRPRADADWGPSDLPARHKQLAWDKKNEFPYAWTWEARIHEPHPLLDGLLFWGAPHSTHDKLRNYLPRRDSWSSWAEPSWVERLLGTDYIDFDTIPEKSGPNNASHGSIRVFEEEIERRLWPVASV</sequence>
<evidence type="ECO:0000313" key="3">
    <source>
        <dbReference type="EMBL" id="VFK05754.1"/>
    </source>
</evidence>
<name>A0A450RWD1_9GAMM</name>
<proteinExistence type="predicted"/>
<dbReference type="EMBL" id="CAADFL010000004">
    <property type="protein sequence ID" value="VFK05754.1"/>
    <property type="molecule type" value="Genomic_DNA"/>
</dbReference>
<gene>
    <name evidence="1" type="ORF">BECKFM1743A_GA0114220_1000819</name>
    <name evidence="3" type="ORF">BECKFM1743B_GA0114221_1000410</name>
    <name evidence="2" type="ORF">BECKFM1743C_GA0114222_1000421</name>
</gene>